<evidence type="ECO:0000313" key="4">
    <source>
        <dbReference type="Proteomes" id="UP000443582"/>
    </source>
</evidence>
<dbReference type="SUPFAM" id="SSF50494">
    <property type="entry name" value="Trypsin-like serine proteases"/>
    <property type="match status" value="1"/>
</dbReference>
<dbReference type="RefSeq" id="WP_115362853.1">
    <property type="nucleotide sequence ID" value="NZ_QDKL01000003.1"/>
</dbReference>
<dbReference type="Proteomes" id="UP000443582">
    <property type="component" value="Unassembled WGS sequence"/>
</dbReference>
<accession>A0ABY0IDY2</accession>
<keyword evidence="1" id="KW-0732">Signal</keyword>
<sequence>MKTLFILLFVLPITTLANNKSICGFDDRVPSKNPKVARALKSLTSRNGCTVTMISNSCAISVGHCKKDLKIIEFNTPESTKEGIQHPSPMDIYYVNQESLVYKNNGPGDDWAVMKVENNEFTNYAPGEVQGHYKVASEMPEPGAFIKITGYGYDDEFEKNFAQQTNIGELKSYGAQERYRNLPGLISHKVDTMGGNSGSSIVEAKNNQVIGVHSHGGCNMSHYSNTMNKGTSIILNEEFNKAVKECLDSEKEED</sequence>
<name>A0ABY0IDY2_9BACT</name>
<feature type="chain" id="PRO_5047035452" evidence="1">
    <location>
        <begin position="18"/>
        <end position="254"/>
    </location>
</feature>
<dbReference type="Pfam" id="PF00089">
    <property type="entry name" value="Trypsin"/>
    <property type="match status" value="1"/>
</dbReference>
<keyword evidence="4" id="KW-1185">Reference proteome</keyword>
<reference evidence="4" key="1">
    <citation type="journal article" date="2019" name="Int. J. Syst. Evol. Microbiol.">
        <title>Halobacteriovorax valvorus sp. nov., a novel prokaryotic predator isolated from coastal seawater of China.</title>
        <authorList>
            <person name="Chen M.-X."/>
        </authorList>
    </citation>
    <scope>NUCLEOTIDE SEQUENCE [LARGE SCALE GENOMIC DNA]</scope>
    <source>
        <strain evidence="4">BL9</strain>
    </source>
</reference>
<evidence type="ECO:0000313" key="3">
    <source>
        <dbReference type="EMBL" id="RZF20734.1"/>
    </source>
</evidence>
<dbReference type="Gene3D" id="2.40.10.10">
    <property type="entry name" value="Trypsin-like serine proteases"/>
    <property type="match status" value="2"/>
</dbReference>
<proteinExistence type="predicted"/>
<dbReference type="InterPro" id="IPR001254">
    <property type="entry name" value="Trypsin_dom"/>
</dbReference>
<dbReference type="EMBL" id="QDKL01000003">
    <property type="protein sequence ID" value="RZF20734.1"/>
    <property type="molecule type" value="Genomic_DNA"/>
</dbReference>
<dbReference type="InterPro" id="IPR009003">
    <property type="entry name" value="Peptidase_S1_PA"/>
</dbReference>
<protein>
    <submittedName>
        <fullName evidence="3">Trypsin-like serine protease</fullName>
    </submittedName>
</protein>
<evidence type="ECO:0000256" key="1">
    <source>
        <dbReference type="SAM" id="SignalP"/>
    </source>
</evidence>
<gene>
    <name evidence="3" type="ORF">DAY19_12165</name>
</gene>
<organism evidence="3 4">
    <name type="scientific">Halobacteriovorax vibrionivorans</name>
    <dbReference type="NCBI Taxonomy" id="2152716"/>
    <lineage>
        <taxon>Bacteria</taxon>
        <taxon>Pseudomonadati</taxon>
        <taxon>Bdellovibrionota</taxon>
        <taxon>Bacteriovoracia</taxon>
        <taxon>Bacteriovoracales</taxon>
        <taxon>Halobacteriovoraceae</taxon>
        <taxon>Halobacteriovorax</taxon>
    </lineage>
</organism>
<evidence type="ECO:0000259" key="2">
    <source>
        <dbReference type="Pfam" id="PF00089"/>
    </source>
</evidence>
<comment type="caution">
    <text evidence="3">The sequence shown here is derived from an EMBL/GenBank/DDBJ whole genome shotgun (WGS) entry which is preliminary data.</text>
</comment>
<dbReference type="InterPro" id="IPR043504">
    <property type="entry name" value="Peptidase_S1_PA_chymotrypsin"/>
</dbReference>
<feature type="signal peptide" evidence="1">
    <location>
        <begin position="1"/>
        <end position="17"/>
    </location>
</feature>
<feature type="domain" description="Peptidase S1" evidence="2">
    <location>
        <begin position="42"/>
        <end position="224"/>
    </location>
</feature>